<sequence>MPAFFSGCLTTTVRTVFPARVDRPPAGAPVAYVDVSASTVPTDGATYSPSSDKIRFRSFARNVGDAVSLLETYRRQHPAIVTSRLHCYLPVRALGVPVDFRPKNRADPRFAGLTDVTDAEFTAIQDRIDGRLEQVLGAALGGAPAEEVYALWREVNADDVQIAEQRGSARHPLPAPGSDLAAGVGPLPRRLSGTAPSDALPVVVTVGRGRADAARVLLASVSAHASGPLRFLLLTHHPDELVVGDLASAAPGHEVQVVDTRTVGKDLRAAGRRLPASDVDRLPLPPAAGRGPGRRPAGGRGGRGRRRRAGPAGPRRTAAGGTAAGRHRLGEQLRRAHRRGQPAGRPDGPGHRAPAARVRPARVRLRGVRRVGAGPGPRRLASGRGDGRAAELGGGVRSRLPRAAAPRRRSRASGAAAAVAPGARSRRRGRRRPTALGGPHGTVVGRPGDWAGAVVRRRPHRPGPVVALTGVPVTWAPDARTPGRPQPPRGPARRGASEDQVAHDHVVVRGPRGVHGPHHVGEPLGALAALDHDHVDPGPEPVRPGREPRGEVVDGRVLEVHPGLGGGAVEEAGRDQVVVGPVAALVVLPGVDVAGQDDPVAAGVDPGQPGRHRPDLPGAEVLVDPLLAQVAAVPGVQVDRGDPQPDARAPVLEPGVGGAADGAAAVAREPGQVERAAAAVVALAGLLRAPADQGVAAGVVEDPGALAAVGHPRLDVGRLADQAVLRGAGAAHRPDEAGGLPHGTGRALVRAVGAAGAQLLHGDDAGVLGADLAGDVRGPLQPLPAAADLRRADVEGRHPQGAAGRLGRHGLRQHRLQVGVGPGRGAVHRGQPEVEVVRRPDGGAGRAGLGRAHRPGAAALADGEHLGAAAPRREGRGPALAEAGEPGLDLEGRGVLALGGPAEGHLPGTRAGGGLDAGDPGGGGGGLGRCGGQQASDERERGGGGRELAEHGHLLVGIMRTRNWGRFLVDNPAEPRRWRGLP</sequence>
<feature type="region of interest" description="Disordered" evidence="1">
    <location>
        <begin position="902"/>
        <end position="948"/>
    </location>
</feature>
<feature type="region of interest" description="Disordered" evidence="1">
    <location>
        <begin position="268"/>
        <end position="448"/>
    </location>
</feature>
<feature type="compositionally biased region" description="Low complexity" evidence="1">
    <location>
        <begin position="370"/>
        <end position="380"/>
    </location>
</feature>
<feature type="region of interest" description="Disordered" evidence="1">
    <location>
        <begin position="475"/>
        <end position="501"/>
    </location>
</feature>
<feature type="compositionally biased region" description="Low complexity" evidence="1">
    <location>
        <begin position="412"/>
        <end position="423"/>
    </location>
</feature>
<dbReference type="AlphaFoldDB" id="A0A6J4KCZ9"/>
<feature type="compositionally biased region" description="Low complexity" evidence="1">
    <location>
        <begin position="310"/>
        <end position="321"/>
    </location>
</feature>
<gene>
    <name evidence="2" type="ORF">AVDCRST_MAG48-1450</name>
</gene>
<evidence type="ECO:0000313" key="2">
    <source>
        <dbReference type="EMBL" id="CAA9302539.1"/>
    </source>
</evidence>
<feature type="compositionally biased region" description="Gly residues" evidence="1">
    <location>
        <begin position="910"/>
        <end position="931"/>
    </location>
</feature>
<organism evidence="2">
    <name type="scientific">uncultured Friedmanniella sp</name>
    <dbReference type="NCBI Taxonomy" id="335381"/>
    <lineage>
        <taxon>Bacteria</taxon>
        <taxon>Bacillati</taxon>
        <taxon>Actinomycetota</taxon>
        <taxon>Actinomycetes</taxon>
        <taxon>Propionibacteriales</taxon>
        <taxon>Nocardioidaceae</taxon>
        <taxon>Friedmanniella</taxon>
        <taxon>environmental samples</taxon>
    </lineage>
</organism>
<reference evidence="2" key="1">
    <citation type="submission" date="2020-02" db="EMBL/GenBank/DDBJ databases">
        <authorList>
            <person name="Meier V. D."/>
        </authorList>
    </citation>
    <scope>NUCLEOTIDE SEQUENCE</scope>
    <source>
        <strain evidence="2">AVDCRST_MAG48</strain>
    </source>
</reference>
<feature type="compositionally biased region" description="Basic residues" evidence="1">
    <location>
        <begin position="424"/>
        <end position="433"/>
    </location>
</feature>
<protein>
    <submittedName>
        <fullName evidence="2">Uncharacterized protein</fullName>
    </submittedName>
</protein>
<feature type="compositionally biased region" description="Basic residues" evidence="1">
    <location>
        <begin position="359"/>
        <end position="369"/>
    </location>
</feature>
<accession>A0A6J4KCZ9</accession>
<evidence type="ECO:0000256" key="1">
    <source>
        <dbReference type="SAM" id="MobiDB-lite"/>
    </source>
</evidence>
<name>A0A6J4KCZ9_9ACTN</name>
<feature type="compositionally biased region" description="Basic and acidic residues" evidence="1">
    <location>
        <begin position="936"/>
        <end position="948"/>
    </location>
</feature>
<proteinExistence type="predicted"/>
<dbReference type="EMBL" id="CADCTS010000210">
    <property type="protein sequence ID" value="CAA9302539.1"/>
    <property type="molecule type" value="Genomic_DNA"/>
</dbReference>